<accession>A0ABV7DW84</accession>
<gene>
    <name evidence="1" type="ORF">ACFOD6_11385</name>
</gene>
<dbReference type="RefSeq" id="WP_197645766.1">
    <property type="nucleotide sequence ID" value="NZ_JAEACP010000015.1"/>
</dbReference>
<proteinExistence type="predicted"/>
<name>A0ABV7DW84_9RHOB</name>
<evidence type="ECO:0008006" key="3">
    <source>
        <dbReference type="Google" id="ProtNLM"/>
    </source>
</evidence>
<protein>
    <recommendedName>
        <fullName evidence="3">Permease</fullName>
    </recommendedName>
</protein>
<dbReference type="Proteomes" id="UP001595445">
    <property type="component" value="Unassembled WGS sequence"/>
</dbReference>
<sequence>MTLRFTGEGPSPEDVLGATEQFYGLAVMELYRTIGAIRAGEFTEVRAAQTAIRDLRATAVQVLEERGKVDKLRKQIAGHVGAGGALDLDGARAEIGRRLACLRNAGGGG</sequence>
<keyword evidence="2" id="KW-1185">Reference proteome</keyword>
<dbReference type="EMBL" id="JBHRSM010000019">
    <property type="protein sequence ID" value="MFC3086650.1"/>
    <property type="molecule type" value="Genomic_DNA"/>
</dbReference>
<evidence type="ECO:0000313" key="1">
    <source>
        <dbReference type="EMBL" id="MFC3086650.1"/>
    </source>
</evidence>
<organism evidence="1 2">
    <name type="scientific">Tabrizicola soli</name>
    <dbReference type="NCBI Taxonomy" id="2185115"/>
    <lineage>
        <taxon>Bacteria</taxon>
        <taxon>Pseudomonadati</taxon>
        <taxon>Pseudomonadota</taxon>
        <taxon>Alphaproteobacteria</taxon>
        <taxon>Rhodobacterales</taxon>
        <taxon>Paracoccaceae</taxon>
        <taxon>Tabrizicola</taxon>
    </lineage>
</organism>
<comment type="caution">
    <text evidence="1">The sequence shown here is derived from an EMBL/GenBank/DDBJ whole genome shotgun (WGS) entry which is preliminary data.</text>
</comment>
<evidence type="ECO:0000313" key="2">
    <source>
        <dbReference type="Proteomes" id="UP001595445"/>
    </source>
</evidence>
<reference evidence="2" key="1">
    <citation type="journal article" date="2019" name="Int. J. Syst. Evol. Microbiol.">
        <title>The Global Catalogue of Microorganisms (GCM) 10K type strain sequencing project: providing services to taxonomists for standard genome sequencing and annotation.</title>
        <authorList>
            <consortium name="The Broad Institute Genomics Platform"/>
            <consortium name="The Broad Institute Genome Sequencing Center for Infectious Disease"/>
            <person name="Wu L."/>
            <person name="Ma J."/>
        </authorList>
    </citation>
    <scope>NUCLEOTIDE SEQUENCE [LARGE SCALE GENOMIC DNA]</scope>
    <source>
        <strain evidence="2">KCTC 62102</strain>
    </source>
</reference>